<protein>
    <submittedName>
        <fullName evidence="1">Uncharacterized protein</fullName>
    </submittedName>
</protein>
<accession>A0A8D8QKA7</accession>
<dbReference type="AlphaFoldDB" id="A0A8D8QKA7"/>
<dbReference type="EMBL" id="HBUF01082964">
    <property type="protein sequence ID" value="CAG6633534.1"/>
    <property type="molecule type" value="Transcribed_RNA"/>
</dbReference>
<sequence>MNLPTVPKVCANYSLFSCCRIHPNVTNVNVVICSHHIIKIRIMLSSQKTHVNESVLRHVSVLMPHPNVSLGACVSQSRRRSAALISSRMSKSGIQCRLKVRAHCYFPSATMQLGIKDLKLT</sequence>
<proteinExistence type="predicted"/>
<name>A0A8D8QKA7_9HEMI</name>
<organism evidence="1">
    <name type="scientific">Cacopsylla melanoneura</name>
    <dbReference type="NCBI Taxonomy" id="428564"/>
    <lineage>
        <taxon>Eukaryota</taxon>
        <taxon>Metazoa</taxon>
        <taxon>Ecdysozoa</taxon>
        <taxon>Arthropoda</taxon>
        <taxon>Hexapoda</taxon>
        <taxon>Insecta</taxon>
        <taxon>Pterygota</taxon>
        <taxon>Neoptera</taxon>
        <taxon>Paraneoptera</taxon>
        <taxon>Hemiptera</taxon>
        <taxon>Sternorrhyncha</taxon>
        <taxon>Psylloidea</taxon>
        <taxon>Psyllidae</taxon>
        <taxon>Psyllinae</taxon>
        <taxon>Cacopsylla</taxon>
    </lineage>
</organism>
<evidence type="ECO:0000313" key="1">
    <source>
        <dbReference type="EMBL" id="CAG6633534.1"/>
    </source>
</evidence>
<reference evidence="1" key="1">
    <citation type="submission" date="2021-05" db="EMBL/GenBank/DDBJ databases">
        <authorList>
            <person name="Alioto T."/>
            <person name="Alioto T."/>
            <person name="Gomez Garrido J."/>
        </authorList>
    </citation>
    <scope>NUCLEOTIDE SEQUENCE</scope>
</reference>